<evidence type="ECO:0000313" key="2">
    <source>
        <dbReference type="EMBL" id="PSJ38169.1"/>
    </source>
</evidence>
<feature type="transmembrane region" description="Helical" evidence="1">
    <location>
        <begin position="12"/>
        <end position="36"/>
    </location>
</feature>
<feature type="transmembrane region" description="Helical" evidence="1">
    <location>
        <begin position="48"/>
        <end position="67"/>
    </location>
</feature>
<protein>
    <submittedName>
        <fullName evidence="2">Uncharacterized protein</fullName>
    </submittedName>
</protein>
<dbReference type="OrthoDB" id="1425700at2"/>
<feature type="transmembrane region" description="Helical" evidence="1">
    <location>
        <begin position="74"/>
        <end position="94"/>
    </location>
</feature>
<feature type="transmembrane region" description="Helical" evidence="1">
    <location>
        <begin position="100"/>
        <end position="118"/>
    </location>
</feature>
<dbReference type="Proteomes" id="UP000242181">
    <property type="component" value="Unassembled WGS sequence"/>
</dbReference>
<dbReference type="RefSeq" id="WP_106454412.1">
    <property type="nucleotide sequence ID" value="NZ_PXYH01000024.1"/>
</dbReference>
<proteinExistence type="predicted"/>
<sequence length="224" mass="24408">MHSPIAVIRGALLRFLLLVIGLLLVPATVFIDLAWLDNGLSESSLTEGLQALLILCSALMCAHGARVQPERRGFLILVAGFFCCLFIRELDYLFDRLHDGLWQLLALTTTLVSLLAALPHRQGLLPAMARATQSVAFNYVLCGLALLLFFSRVFGTGALWDQVMASLGAEAPHLLKTVVQEGLELCGYGFIFHGSLSFWLQRRQAALVALPHREPAASVQANAA</sequence>
<name>A0A2P7QJN4_9GAMM</name>
<keyword evidence="3" id="KW-1185">Reference proteome</keyword>
<feature type="transmembrane region" description="Helical" evidence="1">
    <location>
        <begin position="139"/>
        <end position="160"/>
    </location>
</feature>
<keyword evidence="1" id="KW-1133">Transmembrane helix</keyword>
<gene>
    <name evidence="2" type="ORF">C7I36_14525</name>
</gene>
<dbReference type="EMBL" id="PXYH01000024">
    <property type="protein sequence ID" value="PSJ38169.1"/>
    <property type="molecule type" value="Genomic_DNA"/>
</dbReference>
<keyword evidence="1" id="KW-0472">Membrane</keyword>
<dbReference type="AlphaFoldDB" id="A0A2P7QJN4"/>
<comment type="caution">
    <text evidence="2">The sequence shown here is derived from an EMBL/GenBank/DDBJ whole genome shotgun (WGS) entry which is preliminary data.</text>
</comment>
<keyword evidence="1" id="KW-0812">Transmembrane</keyword>
<organism evidence="2 3">
    <name type="scientific">Zobellella taiwanensis</name>
    <dbReference type="NCBI Taxonomy" id="347535"/>
    <lineage>
        <taxon>Bacteria</taxon>
        <taxon>Pseudomonadati</taxon>
        <taxon>Pseudomonadota</taxon>
        <taxon>Gammaproteobacteria</taxon>
        <taxon>Aeromonadales</taxon>
        <taxon>Aeromonadaceae</taxon>
        <taxon>Zobellella</taxon>
    </lineage>
</organism>
<accession>A0A2P7QJN4</accession>
<reference evidence="2 3" key="1">
    <citation type="submission" date="2018-03" db="EMBL/GenBank/DDBJ databases">
        <title>The draft genome of Zobellella taiwanensis JCM 13381.</title>
        <authorList>
            <person name="Liu L."/>
            <person name="Li L."/>
            <person name="Wang T."/>
            <person name="Zhang X."/>
            <person name="Liang L."/>
        </authorList>
    </citation>
    <scope>NUCLEOTIDE SEQUENCE [LARGE SCALE GENOMIC DNA]</scope>
    <source>
        <strain evidence="2 3">JCM 13381</strain>
    </source>
</reference>
<evidence type="ECO:0000256" key="1">
    <source>
        <dbReference type="SAM" id="Phobius"/>
    </source>
</evidence>
<evidence type="ECO:0000313" key="3">
    <source>
        <dbReference type="Proteomes" id="UP000242181"/>
    </source>
</evidence>